<dbReference type="EMBL" id="SUYD01000007">
    <property type="protein sequence ID" value="MBE6266218.1"/>
    <property type="molecule type" value="Genomic_DNA"/>
</dbReference>
<dbReference type="Gene3D" id="1.25.40.10">
    <property type="entry name" value="Tetratricopeptide repeat domain"/>
    <property type="match status" value="1"/>
</dbReference>
<evidence type="ECO:0000313" key="4">
    <source>
        <dbReference type="Proteomes" id="UP000763088"/>
    </source>
</evidence>
<comment type="caution">
    <text evidence="3">The sequence shown here is derived from an EMBL/GenBank/DDBJ whole genome shotgun (WGS) entry which is preliminary data.</text>
</comment>
<dbReference type="InterPro" id="IPR016032">
    <property type="entry name" value="Sig_transdc_resp-reg_C-effctor"/>
</dbReference>
<keyword evidence="2" id="KW-0472">Membrane</keyword>
<feature type="transmembrane region" description="Helical" evidence="2">
    <location>
        <begin position="377"/>
        <end position="395"/>
    </location>
</feature>
<dbReference type="GO" id="GO:0006355">
    <property type="term" value="P:regulation of DNA-templated transcription"/>
    <property type="evidence" value="ECO:0007669"/>
    <property type="project" value="InterPro"/>
</dbReference>
<gene>
    <name evidence="3" type="ORF">E7102_07095</name>
</gene>
<keyword evidence="1" id="KW-0175">Coiled coil</keyword>
<dbReference type="GO" id="GO:0003677">
    <property type="term" value="F:DNA binding"/>
    <property type="evidence" value="ECO:0007669"/>
    <property type="project" value="InterPro"/>
</dbReference>
<dbReference type="Proteomes" id="UP000763088">
    <property type="component" value="Unassembled WGS sequence"/>
</dbReference>
<evidence type="ECO:0008006" key="5">
    <source>
        <dbReference type="Google" id="ProtNLM"/>
    </source>
</evidence>
<feature type="coiled-coil region" evidence="1">
    <location>
        <begin position="416"/>
        <end position="457"/>
    </location>
</feature>
<organism evidence="3 4">
    <name type="scientific">Xylanibacter ruminicola</name>
    <name type="common">Prevotella ruminicola</name>
    <dbReference type="NCBI Taxonomy" id="839"/>
    <lineage>
        <taxon>Bacteria</taxon>
        <taxon>Pseudomonadati</taxon>
        <taxon>Bacteroidota</taxon>
        <taxon>Bacteroidia</taxon>
        <taxon>Bacteroidales</taxon>
        <taxon>Prevotellaceae</taxon>
        <taxon>Xylanibacter</taxon>
    </lineage>
</organism>
<accession>A0A928BRT6</accession>
<name>A0A928BRT6_XYLRU</name>
<dbReference type="SUPFAM" id="SSF46894">
    <property type="entry name" value="C-terminal effector domain of the bipartite response regulators"/>
    <property type="match status" value="1"/>
</dbReference>
<proteinExistence type="predicted"/>
<evidence type="ECO:0000313" key="3">
    <source>
        <dbReference type="EMBL" id="MBE6266218.1"/>
    </source>
</evidence>
<sequence>MKKLLYIIIGVTLLVACSEQKKYVDALNRAKTITNDYPDSALSILDSLSMHEEEFSKHFKMQYQLHRINTYNKLDSTFRSTKEAQELADYFKENGTANEQMLAYYLLGRTYYDTHEAPMALRCFQIASEKADTTSDDCDYRQLSRIYGQMSNIFYQQNLMERSLESGEKAIKYGWKGKDTLNTLLEMGGQVYTYERLLKKDMAVIACENVVSLLEKNGHRQLAAAFLGSIIRNLIESGQKEKAKKYMNIYEVQSGYFDNNGNIEKGREIYYYSKGQYFLASQQYDSAEYYFRKELRTGKDFNNQNAASRGLAQLFQQKHIGDSAAKYALYSYEMNDSVYARMATNEVEQMKTLYDYSHNQEIAHQEKEKAKSEHIKAQIISAITLLIIIITIAVIRRERRKRKVALSKYEQSISDLAKVQADIIKLRAHKSEYEQLITNKEKEVNRLNSEIYLYKEKLGKQKESAESLLIKSQEYSDLRKYAGRGVVFSDEMWHQVDVMVIDILPNFYKFISSKKLELNDHEFKVCILIRLHLTPKEVANAIGLSPSSITKIRNNMMKKLFGMEGKSKELDEKLLQYS</sequence>
<dbReference type="SUPFAM" id="SSF48452">
    <property type="entry name" value="TPR-like"/>
    <property type="match status" value="2"/>
</dbReference>
<dbReference type="InterPro" id="IPR011990">
    <property type="entry name" value="TPR-like_helical_dom_sf"/>
</dbReference>
<evidence type="ECO:0000256" key="2">
    <source>
        <dbReference type="SAM" id="Phobius"/>
    </source>
</evidence>
<protein>
    <recommendedName>
        <fullName evidence="5">Tetratricopeptide repeat protein</fullName>
    </recommendedName>
</protein>
<reference evidence="3" key="1">
    <citation type="submission" date="2019-04" db="EMBL/GenBank/DDBJ databases">
        <title>Evolution of Biomass-Degrading Anaerobic Consortia Revealed by Metagenomics.</title>
        <authorList>
            <person name="Peng X."/>
        </authorList>
    </citation>
    <scope>NUCLEOTIDE SEQUENCE</scope>
    <source>
        <strain evidence="3">SIG141</strain>
    </source>
</reference>
<dbReference type="AlphaFoldDB" id="A0A928BRT6"/>
<keyword evidence="2" id="KW-1133">Transmembrane helix</keyword>
<keyword evidence="2" id="KW-0812">Transmembrane</keyword>
<dbReference type="PROSITE" id="PS51257">
    <property type="entry name" value="PROKAR_LIPOPROTEIN"/>
    <property type="match status" value="1"/>
</dbReference>
<evidence type="ECO:0000256" key="1">
    <source>
        <dbReference type="SAM" id="Coils"/>
    </source>
</evidence>